<reference evidence="2 3" key="1">
    <citation type="journal article" date="2018" name="Microb. Genom.">
        <title>Expanding an expanded genome: long-read sequencing of Trypanosoma cruzi.</title>
        <authorList>
            <person name="Berna L."/>
            <person name="Rodriguez M."/>
            <person name="Chiribao M.L."/>
            <person name="Parodi-Talice A."/>
            <person name="Pita S."/>
            <person name="Rijo G."/>
            <person name="Alvarez-Valin F."/>
            <person name="Robello C."/>
        </authorList>
    </citation>
    <scope>NUCLEOTIDE SEQUENCE [LARGE SCALE GENOMIC DNA]</scope>
    <source>
        <strain evidence="2 3">Dm28c</strain>
    </source>
</reference>
<feature type="signal peptide" evidence="1">
    <location>
        <begin position="1"/>
        <end position="30"/>
    </location>
</feature>
<name>A0A2V2VUM2_TRYCR</name>
<dbReference type="SUPFAM" id="SSF55394">
    <property type="entry name" value="Bactericidal permeability-increasing protein, BPI"/>
    <property type="match status" value="1"/>
</dbReference>
<dbReference type="AlphaFoldDB" id="A0A2V2VUM2"/>
<organism evidence="2 3">
    <name type="scientific">Trypanosoma cruzi</name>
    <dbReference type="NCBI Taxonomy" id="5693"/>
    <lineage>
        <taxon>Eukaryota</taxon>
        <taxon>Discoba</taxon>
        <taxon>Euglenozoa</taxon>
        <taxon>Kinetoplastea</taxon>
        <taxon>Metakinetoplastina</taxon>
        <taxon>Trypanosomatida</taxon>
        <taxon>Trypanosomatidae</taxon>
        <taxon>Trypanosoma</taxon>
        <taxon>Schizotrypanum</taxon>
    </lineage>
</organism>
<evidence type="ECO:0000256" key="1">
    <source>
        <dbReference type="SAM" id="SignalP"/>
    </source>
</evidence>
<dbReference type="VEuPathDB" id="TriTrypDB:TCSYLVIO_003722"/>
<dbReference type="InterPro" id="IPR032942">
    <property type="entry name" value="BPI/LBP/Plunc"/>
</dbReference>
<dbReference type="Gene3D" id="3.15.10.10">
    <property type="entry name" value="Bactericidal permeability-increasing protein, domain 1"/>
    <property type="match status" value="1"/>
</dbReference>
<evidence type="ECO:0000313" key="3">
    <source>
        <dbReference type="Proteomes" id="UP000246121"/>
    </source>
</evidence>
<dbReference type="PANTHER" id="PTHR10504">
    <property type="entry name" value="BACTERICIDAL PERMEABILITY-INCREASING BPI PROTEIN-RELATED"/>
    <property type="match status" value="1"/>
</dbReference>
<feature type="chain" id="PRO_5016026494" evidence="1">
    <location>
        <begin position="31"/>
        <end position="484"/>
    </location>
</feature>
<evidence type="ECO:0000313" key="2">
    <source>
        <dbReference type="EMBL" id="PWV00086.1"/>
    </source>
</evidence>
<dbReference type="VEuPathDB" id="TriTrypDB:C3747_29g221"/>
<keyword evidence="1" id="KW-0732">Signal</keyword>
<comment type="caution">
    <text evidence="2">The sequence shown here is derived from an EMBL/GenBank/DDBJ whole genome shotgun (WGS) entry which is preliminary data.</text>
</comment>
<dbReference type="VEuPathDB" id="TriTrypDB:TcG_01347"/>
<dbReference type="VEuPathDB" id="TriTrypDB:TcCL_NonESM03192"/>
<dbReference type="VEuPathDB" id="TriTrypDB:TcBrA4_0125440"/>
<dbReference type="GO" id="GO:0008289">
    <property type="term" value="F:lipid binding"/>
    <property type="evidence" value="ECO:0007669"/>
    <property type="project" value="InterPro"/>
</dbReference>
<dbReference type="InterPro" id="IPR017943">
    <property type="entry name" value="Bactericidal_perm-incr_a/b_dom"/>
</dbReference>
<dbReference type="VEuPathDB" id="TriTrypDB:TcCLB.508257.220"/>
<accession>A0A2V2VUM2</accession>
<dbReference type="VEuPathDB" id="TriTrypDB:ECC02_002622"/>
<dbReference type="VEuPathDB" id="TriTrypDB:TCDM_02475"/>
<dbReference type="VEuPathDB" id="TriTrypDB:Tc_MARK_2483"/>
<dbReference type="PANTHER" id="PTHR10504:SF131">
    <property type="entry name" value="BPI2 DOMAIN-CONTAINING PROTEIN"/>
    <property type="match status" value="1"/>
</dbReference>
<dbReference type="EMBL" id="PRFA01000007">
    <property type="protein sequence ID" value="PWV00086.1"/>
    <property type="molecule type" value="Genomic_DNA"/>
</dbReference>
<dbReference type="Gene3D" id="3.15.20.10">
    <property type="entry name" value="Bactericidal permeability-increasing protein, domain 2"/>
    <property type="match status" value="1"/>
</dbReference>
<dbReference type="VEuPathDB" id="TriTrypDB:BCY84_20529"/>
<proteinExistence type="predicted"/>
<dbReference type="Proteomes" id="UP000246121">
    <property type="component" value="Unassembled WGS sequence"/>
</dbReference>
<sequence length="484" mass="54698">MSSFYFASCGFFLFLMMLILAMECSHASSAQHFLDPREEVRLPAPKGNLTISVNESFLNKAMFLLLPWLNVFLRGLKLPAHEQGNLYIDEVNFTEIGVGSVFVAMESPNRLDVSLYDLKVAIPETLFSVWVGLFWCNGILRFSVKILSIKVSLMVLLQPNGKVGLKNLGVEILWLKLFVEHSFTGGFCSEMEKVIEALFGDIDKIIQVMAMKKVPEMIGSMLEEKSDAFFNSLPFHVVDGPNVSEKRLEIAMNSDSRSEKSEEVSSLLLPVISSPWMPSNLDSPPWRRNLEVFFTEPAFNDILLYLNRSFHLNQTVAFPSKYNSSLIKKMFPELYKLCPNCSFVALFSPTVPPRAIFRPYREVIFDILNGFVGLRMVSPAGQQVPVLETLVNYTGGFSDLRVTLLHSIYFRLTEANVTLKVLKTSVGPIDEKALNEKVRFLLKWVFLPMFNVNFRGIPLPSQIAWPFLDVSPQGIMAAFDLSIL</sequence>
<dbReference type="VEuPathDB" id="TriTrypDB:C4B63_7g379"/>
<protein>
    <submittedName>
        <fullName evidence="2">Expression site-associated gene (ESAG-like) protein</fullName>
    </submittedName>
</protein>
<gene>
    <name evidence="2" type="ORF">C4B63_7g379</name>
</gene>